<dbReference type="EMBL" id="BAEE01000006">
    <property type="protein sequence ID" value="GAB08289.1"/>
    <property type="molecule type" value="Genomic_DNA"/>
</dbReference>
<dbReference type="Proteomes" id="UP000035088">
    <property type="component" value="Unassembled WGS sequence"/>
</dbReference>
<dbReference type="Pfam" id="PF18934">
    <property type="entry name" value="DUF5682"/>
    <property type="match status" value="1"/>
</dbReference>
<evidence type="ECO:0000313" key="2">
    <source>
        <dbReference type="Proteomes" id="UP000035088"/>
    </source>
</evidence>
<keyword evidence="2" id="KW-1185">Reference proteome</keyword>
<organism evidence="1 2">
    <name type="scientific">Gordonia araii NBRC 100433</name>
    <dbReference type="NCBI Taxonomy" id="1073574"/>
    <lineage>
        <taxon>Bacteria</taxon>
        <taxon>Bacillati</taxon>
        <taxon>Actinomycetota</taxon>
        <taxon>Actinomycetes</taxon>
        <taxon>Mycobacteriales</taxon>
        <taxon>Gordoniaceae</taxon>
        <taxon>Gordonia</taxon>
    </lineage>
</organism>
<sequence>MAARLVTAERVIIGVRHHSPACARAVHLAIEKYRPAAVLVEGPRSFNPLIDALTDSRTRAPLAVYAYTESAGRGAARFRGLGAYYPFCDFSPELVALREAHAAGIPASFIDLDIAEQHAVVKRDDVSDMQWDERRLLFSETLVAMAQRLGCRDTDELWDHLFETDIVDAAEHSARMTAYCALARADSAPGEHKRDGTDAREAEMAWHIREAVAEADGRGPVLVVVGGYHAVALPDLLEDPPPRPVIKAPSSRAALIRFTFEQVDSVNGYASGIRSPGWRQRAWEEGRRKCTDHRSRAAREVLLDVAQRLRARGVPASMPTVVDAAEHVERLAALRGRPGPTRWDVRDAVASTFVKGDIAVEGMVPLAVAEAVLTGDKVGRVPPGTATPPLVADALARLTAARLVVDDPAPRELSLAVYRRPAHRQTSRLLHGLALLEVPFASLVAGPDFVVGTGLHLINERWTYRWSPGTEAGLVEASRYGSTLPEAVAACFSEAVDDFTGHAGRGAAMAVSLIARSCVIGVRDLDEELAAAATTAIADEPSFCAAAAACHQLAMLHRAREPLDARDFPGLDDLARIAFRRADYLGRLLPSESPTEMVTALLAMRDALSAESGGESGVLDQQADRDDFGAVVRLFAQAHESAEVRGAAAGIRYTAGESTAEDVADALRGSLSGTVPVVEALPFLSGLMRTAREFAWQEPHLVEVVGALLDGWTETQFLEALPALRLALAELTPAETDRVAAVVAGRLGPVGEKEGPVGENEGPVGGIEGPVGGNREVADRAAELLAAQGLSGWLGVP</sequence>
<dbReference type="AlphaFoldDB" id="G7GXG4"/>
<proteinExistence type="predicted"/>
<evidence type="ECO:0000313" key="1">
    <source>
        <dbReference type="EMBL" id="GAB08289.1"/>
    </source>
</evidence>
<dbReference type="InterPro" id="IPR043737">
    <property type="entry name" value="DUF5682"/>
</dbReference>
<protein>
    <submittedName>
        <fullName evidence="1">Uncharacterized protein</fullName>
    </submittedName>
</protein>
<name>G7GXG4_9ACTN</name>
<comment type="caution">
    <text evidence="1">The sequence shown here is derived from an EMBL/GenBank/DDBJ whole genome shotgun (WGS) entry which is preliminary data.</text>
</comment>
<dbReference type="STRING" id="1073574.GOARA_006_00480"/>
<accession>G7GXG4</accession>
<gene>
    <name evidence="1" type="ORF">GOARA_006_00480</name>
</gene>
<reference evidence="1 2" key="1">
    <citation type="submission" date="2011-11" db="EMBL/GenBank/DDBJ databases">
        <title>Whole genome shotgun sequence of Gordonia araii NBRC 100433.</title>
        <authorList>
            <person name="Yoshida Y."/>
            <person name="Hosoyama A."/>
            <person name="Tsuchikane K."/>
            <person name="Katsumata H."/>
            <person name="Yamazaki S."/>
            <person name="Fujita N."/>
        </authorList>
    </citation>
    <scope>NUCLEOTIDE SEQUENCE [LARGE SCALE GENOMIC DNA]</scope>
    <source>
        <strain evidence="1 2">NBRC 100433</strain>
    </source>
</reference>